<keyword evidence="3" id="KW-0804">Transcription</keyword>
<dbReference type="CDD" id="cd01392">
    <property type="entry name" value="HTH_LacI"/>
    <property type="match status" value="1"/>
</dbReference>
<name>A0ABT7AGQ1_9HYPH</name>
<dbReference type="SUPFAM" id="SSF53822">
    <property type="entry name" value="Periplasmic binding protein-like I"/>
    <property type="match status" value="1"/>
</dbReference>
<dbReference type="PROSITE" id="PS50932">
    <property type="entry name" value="HTH_LACI_2"/>
    <property type="match status" value="1"/>
</dbReference>
<dbReference type="PANTHER" id="PTHR30146">
    <property type="entry name" value="LACI-RELATED TRANSCRIPTIONAL REPRESSOR"/>
    <property type="match status" value="1"/>
</dbReference>
<evidence type="ECO:0000259" key="4">
    <source>
        <dbReference type="PROSITE" id="PS50932"/>
    </source>
</evidence>
<dbReference type="Pfam" id="PF00356">
    <property type="entry name" value="LacI"/>
    <property type="match status" value="1"/>
</dbReference>
<reference evidence="5 6" key="1">
    <citation type="submission" date="2023-05" db="EMBL/GenBank/DDBJ databases">
        <title>Chelatococcus sp. nov., a moderately thermophilic bacterium isolated from hot spring microbial mat.</title>
        <authorList>
            <person name="Hu C.-J."/>
            <person name="Li W.-J."/>
        </authorList>
    </citation>
    <scope>NUCLEOTIDE SEQUENCE [LARGE SCALE GENOMIC DNA]</scope>
    <source>
        <strain evidence="5 6">SYSU G07232</strain>
    </source>
</reference>
<keyword evidence="6" id="KW-1185">Reference proteome</keyword>
<evidence type="ECO:0000256" key="3">
    <source>
        <dbReference type="ARBA" id="ARBA00023163"/>
    </source>
</evidence>
<dbReference type="Proteomes" id="UP001321492">
    <property type="component" value="Unassembled WGS sequence"/>
</dbReference>
<dbReference type="Gene3D" id="1.10.260.40">
    <property type="entry name" value="lambda repressor-like DNA-binding domains"/>
    <property type="match status" value="1"/>
</dbReference>
<dbReference type="PRINTS" id="PR00036">
    <property type="entry name" value="HTHLACI"/>
</dbReference>
<feature type="domain" description="HTH lacI-type" evidence="4">
    <location>
        <begin position="14"/>
        <end position="68"/>
    </location>
</feature>
<sequence>MTHPIERAAPIARVTLQDVAREAGVSLATVDRVLNRRPGVREKTAARVQSAIARLGYRPDPVAARLARKETFRFCFILPTGTNTFMRILEEQVGATADWLLGQRAFIDILHVDVFDAEALATALEGLDPRYSGVAVVALDHPRVRAAIDDLVERGIAVVTLVSDAPTARRLRYVGIDNTAAGRTAATLIGRFSGGRKGTVAVIAGSLALRDHTERQFGFTQVLGSEYPHLTAVLAGESRDDAAQAQRLTESVIAAHPELVGIYNVGAGNRGVAAALEGAGKARDVIFVGHDLTPHSRRFLLRGIMDAVINQDPGHQARSAARILLAHCTGEPIVAEQERIGIDIFVRDNLP</sequence>
<dbReference type="InterPro" id="IPR025997">
    <property type="entry name" value="SBP_2_dom"/>
</dbReference>
<gene>
    <name evidence="5" type="ORF">QNA08_09860</name>
</gene>
<evidence type="ECO:0000313" key="5">
    <source>
        <dbReference type="EMBL" id="MDJ1158540.1"/>
    </source>
</evidence>
<accession>A0ABT7AGQ1</accession>
<keyword evidence="2" id="KW-0238">DNA-binding</keyword>
<dbReference type="Pfam" id="PF13407">
    <property type="entry name" value="Peripla_BP_4"/>
    <property type="match status" value="1"/>
</dbReference>
<dbReference type="PANTHER" id="PTHR30146:SF152">
    <property type="entry name" value="TRANSCRIPTIONAL REGULATORY PROTEIN"/>
    <property type="match status" value="1"/>
</dbReference>
<keyword evidence="1" id="KW-0805">Transcription regulation</keyword>
<dbReference type="EMBL" id="JASJEV010000005">
    <property type="protein sequence ID" value="MDJ1158540.1"/>
    <property type="molecule type" value="Genomic_DNA"/>
</dbReference>
<dbReference type="PROSITE" id="PS00356">
    <property type="entry name" value="HTH_LACI_1"/>
    <property type="match status" value="1"/>
</dbReference>
<dbReference type="SUPFAM" id="SSF47413">
    <property type="entry name" value="lambda repressor-like DNA-binding domains"/>
    <property type="match status" value="1"/>
</dbReference>
<proteinExistence type="predicted"/>
<dbReference type="SMART" id="SM00354">
    <property type="entry name" value="HTH_LACI"/>
    <property type="match status" value="1"/>
</dbReference>
<dbReference type="InterPro" id="IPR000843">
    <property type="entry name" value="HTH_LacI"/>
</dbReference>
<protein>
    <submittedName>
        <fullName evidence="5">Substrate-binding domain-containing protein</fullName>
    </submittedName>
</protein>
<evidence type="ECO:0000313" key="6">
    <source>
        <dbReference type="Proteomes" id="UP001321492"/>
    </source>
</evidence>
<evidence type="ECO:0000256" key="2">
    <source>
        <dbReference type="ARBA" id="ARBA00023125"/>
    </source>
</evidence>
<dbReference type="CDD" id="cd06307">
    <property type="entry name" value="PBP1_sugar_binding"/>
    <property type="match status" value="1"/>
</dbReference>
<dbReference type="InterPro" id="IPR010982">
    <property type="entry name" value="Lambda_DNA-bd_dom_sf"/>
</dbReference>
<organism evidence="5 6">
    <name type="scientific">Chelatococcus albus</name>
    <dbReference type="NCBI Taxonomy" id="3047466"/>
    <lineage>
        <taxon>Bacteria</taxon>
        <taxon>Pseudomonadati</taxon>
        <taxon>Pseudomonadota</taxon>
        <taxon>Alphaproteobacteria</taxon>
        <taxon>Hyphomicrobiales</taxon>
        <taxon>Chelatococcaceae</taxon>
        <taxon>Chelatococcus</taxon>
    </lineage>
</organism>
<comment type="caution">
    <text evidence="5">The sequence shown here is derived from an EMBL/GenBank/DDBJ whole genome shotgun (WGS) entry which is preliminary data.</text>
</comment>
<dbReference type="InterPro" id="IPR028082">
    <property type="entry name" value="Peripla_BP_I"/>
</dbReference>
<dbReference type="Gene3D" id="3.40.50.2300">
    <property type="match status" value="2"/>
</dbReference>
<evidence type="ECO:0000256" key="1">
    <source>
        <dbReference type="ARBA" id="ARBA00023015"/>
    </source>
</evidence>
<dbReference type="RefSeq" id="WP_283740529.1">
    <property type="nucleotide sequence ID" value="NZ_JASJEV010000005.1"/>
</dbReference>